<keyword evidence="2" id="KW-0472">Membrane</keyword>
<dbReference type="Gene3D" id="3.10.620.30">
    <property type="match status" value="1"/>
</dbReference>
<feature type="transmembrane region" description="Helical" evidence="2">
    <location>
        <begin position="167"/>
        <end position="186"/>
    </location>
</feature>
<dbReference type="RefSeq" id="WP_201365417.1">
    <property type="nucleotide sequence ID" value="NZ_BNJJ01000020.1"/>
</dbReference>
<dbReference type="InterPro" id="IPR025403">
    <property type="entry name" value="TgpA-like_C"/>
</dbReference>
<sequence>MRSSLIDSQRAPSEIESKQQELRNQVPYHSSLQPPFPHRATSTAASPWSTITRFLVPQEGWLAFLLLAIALYSVVVVIVSAEWVHFSYYLYICPIVGLFVGLVVSKLPYVPQALLHLLACMIGHVLAVWVTSVYAFHAPAQVVLVGLQAAFSGHMAYESSVMSEMVFFFYLAFLCFFLGYFGSWLVYRARLPWLVALVYCSIMLVNLNYVKSNYNYLLLVMLAPLILLIARIQLAARLAQWTNEGLYTDRAWLRKITGRCMQASCLILLLTLPLGWLLPVQSQPESGKVLWDRINLIWNTAMSGDLSWNTLSTLASSTPDTTNYFGNQLAISNSIHLSDSEVMVYVSSDKKSHYLESSTLSQFNNNTWTTSPRDTGQQEFAANMRLPLDSGHSSSNIVSTTVTLTQPIGGSKNYLFAPAQPIIFSVPTQIYASGGSGGSTASAWTQLDPLKQNESYRVVSSLPHQGTVNDVPLPDDDTNFWQSDAYYYWLSISYLQKPQDLSSRVAQTAAQWTAGATNAYDALKRIESHLNNPHVFTYSVDNAPIPPNKDVVDWLLETHTGYCTYYASAMAVMGRLLHIPTRLVTGFSSGKYDPTRGVWSVSGSDAHSWVQAYFPGYGWLDFEPTPGYSTQSQLATNHAPTPVATQPALKPTPTLKSVPTHTSQKQQPDQTYQQAAQPKDSGSQLTLWLALGLLLCAIIFFACAIIVRRRRLLDATRPAVSSLFWRACRVASWAGLGPKSWQTPYEYTEMLSYHLPQKDASLWQLTDLFVRERWGATPHAPGEQEAISLKRSWPALRARLLRLLLFRKGK</sequence>
<proteinExistence type="predicted"/>
<dbReference type="PANTHER" id="PTHR42736">
    <property type="entry name" value="PROTEIN-GLUTAMINE GAMMA-GLUTAMYLTRANSFERASE"/>
    <property type="match status" value="1"/>
</dbReference>
<comment type="caution">
    <text evidence="4">The sequence shown here is derived from an EMBL/GenBank/DDBJ whole genome shotgun (WGS) entry which is preliminary data.</text>
</comment>
<evidence type="ECO:0000313" key="5">
    <source>
        <dbReference type="Proteomes" id="UP000635565"/>
    </source>
</evidence>
<feature type="transmembrane region" description="Helical" evidence="2">
    <location>
        <begin position="61"/>
        <end position="80"/>
    </location>
</feature>
<keyword evidence="5" id="KW-1185">Reference proteome</keyword>
<dbReference type="InterPro" id="IPR038765">
    <property type="entry name" value="Papain-like_cys_pep_sf"/>
</dbReference>
<gene>
    <name evidence="4" type="ORF">KSZ_58970</name>
</gene>
<evidence type="ECO:0000256" key="1">
    <source>
        <dbReference type="SAM" id="MobiDB-lite"/>
    </source>
</evidence>
<dbReference type="SMART" id="SM00460">
    <property type="entry name" value="TGc"/>
    <property type="match status" value="1"/>
</dbReference>
<evidence type="ECO:0000259" key="3">
    <source>
        <dbReference type="SMART" id="SM00460"/>
    </source>
</evidence>
<dbReference type="SUPFAM" id="SSF54001">
    <property type="entry name" value="Cysteine proteinases"/>
    <property type="match status" value="1"/>
</dbReference>
<feature type="transmembrane region" description="Helical" evidence="2">
    <location>
        <begin position="193"/>
        <end position="210"/>
    </location>
</feature>
<feature type="transmembrane region" description="Helical" evidence="2">
    <location>
        <begin position="216"/>
        <end position="239"/>
    </location>
</feature>
<keyword evidence="2" id="KW-1133">Transmembrane helix</keyword>
<dbReference type="PANTHER" id="PTHR42736:SF1">
    <property type="entry name" value="PROTEIN-GLUTAMINE GAMMA-GLUTAMYLTRANSFERASE"/>
    <property type="match status" value="1"/>
</dbReference>
<evidence type="ECO:0000256" key="2">
    <source>
        <dbReference type="SAM" id="Phobius"/>
    </source>
</evidence>
<evidence type="ECO:0000313" key="4">
    <source>
        <dbReference type="EMBL" id="GHO87891.1"/>
    </source>
</evidence>
<keyword evidence="2" id="KW-0812">Transmembrane</keyword>
<feature type="transmembrane region" description="Helical" evidence="2">
    <location>
        <begin position="86"/>
        <end position="105"/>
    </location>
</feature>
<feature type="transmembrane region" description="Helical" evidence="2">
    <location>
        <begin position="260"/>
        <end position="278"/>
    </location>
</feature>
<feature type="compositionally biased region" description="Low complexity" evidence="1">
    <location>
        <begin position="664"/>
        <end position="677"/>
    </location>
</feature>
<dbReference type="Pfam" id="PF01841">
    <property type="entry name" value="Transglut_core"/>
    <property type="match status" value="1"/>
</dbReference>
<dbReference type="Proteomes" id="UP000635565">
    <property type="component" value="Unassembled WGS sequence"/>
</dbReference>
<feature type="transmembrane region" description="Helical" evidence="2">
    <location>
        <begin position="117"/>
        <end position="137"/>
    </location>
</feature>
<dbReference type="InterPro" id="IPR002931">
    <property type="entry name" value="Transglutaminase-like"/>
</dbReference>
<feature type="transmembrane region" description="Helical" evidence="2">
    <location>
        <begin position="685"/>
        <end position="707"/>
    </location>
</feature>
<name>A0ABQ3VQB8_9CHLR</name>
<organism evidence="4 5">
    <name type="scientific">Dictyobacter formicarum</name>
    <dbReference type="NCBI Taxonomy" id="2778368"/>
    <lineage>
        <taxon>Bacteria</taxon>
        <taxon>Bacillati</taxon>
        <taxon>Chloroflexota</taxon>
        <taxon>Ktedonobacteria</taxon>
        <taxon>Ktedonobacterales</taxon>
        <taxon>Dictyobacteraceae</taxon>
        <taxon>Dictyobacter</taxon>
    </lineage>
</organism>
<dbReference type="EMBL" id="BNJJ01000020">
    <property type="protein sequence ID" value="GHO87891.1"/>
    <property type="molecule type" value="Genomic_DNA"/>
</dbReference>
<accession>A0ABQ3VQB8</accession>
<feature type="compositionally biased region" description="Polar residues" evidence="1">
    <location>
        <begin position="654"/>
        <end position="663"/>
    </location>
</feature>
<feature type="domain" description="Transglutaminase-like" evidence="3">
    <location>
        <begin position="555"/>
        <end position="626"/>
    </location>
</feature>
<feature type="region of interest" description="Disordered" evidence="1">
    <location>
        <begin position="641"/>
        <end position="677"/>
    </location>
</feature>
<reference evidence="4 5" key="1">
    <citation type="journal article" date="2021" name="Int. J. Syst. Evol. Microbiol.">
        <title>Reticulibacter mediterranei gen. nov., sp. nov., within the new family Reticulibacteraceae fam. nov., and Ktedonospora formicarum gen. nov., sp. nov., Ktedonobacter robiniae sp. nov., Dictyobacter formicarum sp. nov. and Dictyobacter arantiisoli sp. nov., belonging to the class Ktedonobacteria.</title>
        <authorList>
            <person name="Yabe S."/>
            <person name="Zheng Y."/>
            <person name="Wang C.M."/>
            <person name="Sakai Y."/>
            <person name="Abe K."/>
            <person name="Yokota A."/>
            <person name="Donadio S."/>
            <person name="Cavaletti L."/>
            <person name="Monciardini P."/>
        </authorList>
    </citation>
    <scope>NUCLEOTIDE SEQUENCE [LARGE SCALE GENOMIC DNA]</scope>
    <source>
        <strain evidence="4 5">SOSP1-9</strain>
    </source>
</reference>
<dbReference type="Pfam" id="PF13559">
    <property type="entry name" value="DUF4129"/>
    <property type="match status" value="1"/>
</dbReference>
<protein>
    <recommendedName>
        <fullName evidence="3">Transglutaminase-like domain-containing protein</fullName>
    </recommendedName>
</protein>
<dbReference type="InterPro" id="IPR052901">
    <property type="entry name" value="Bact_TGase-like"/>
</dbReference>